<dbReference type="Gene3D" id="3.90.1200.10">
    <property type="match status" value="1"/>
</dbReference>
<dbReference type="EMBL" id="KV425552">
    <property type="protein sequence ID" value="KZT30045.1"/>
    <property type="molecule type" value="Genomic_DNA"/>
</dbReference>
<evidence type="ECO:0000313" key="3">
    <source>
        <dbReference type="EMBL" id="KZT30045.1"/>
    </source>
</evidence>
<dbReference type="InterPro" id="IPR051678">
    <property type="entry name" value="AGP_Transferase"/>
</dbReference>
<dbReference type="AlphaFoldDB" id="A0A165VQT4"/>
<dbReference type="Pfam" id="PF01636">
    <property type="entry name" value="APH"/>
    <property type="match status" value="1"/>
</dbReference>
<dbReference type="STRING" id="1314782.A0A165VQT4"/>
<evidence type="ECO:0000313" key="4">
    <source>
        <dbReference type="Proteomes" id="UP000076761"/>
    </source>
</evidence>
<reference evidence="3 4" key="1">
    <citation type="journal article" date="2016" name="Mol. Biol. Evol.">
        <title>Comparative Genomics of Early-Diverging Mushroom-Forming Fungi Provides Insights into the Origins of Lignocellulose Decay Capabilities.</title>
        <authorList>
            <person name="Nagy L.G."/>
            <person name="Riley R."/>
            <person name="Tritt A."/>
            <person name="Adam C."/>
            <person name="Daum C."/>
            <person name="Floudas D."/>
            <person name="Sun H."/>
            <person name="Yadav J.S."/>
            <person name="Pangilinan J."/>
            <person name="Larsson K.H."/>
            <person name="Matsuura K."/>
            <person name="Barry K."/>
            <person name="Labutti K."/>
            <person name="Kuo R."/>
            <person name="Ohm R.A."/>
            <person name="Bhattacharya S.S."/>
            <person name="Shirouzu T."/>
            <person name="Yoshinaga Y."/>
            <person name="Martin F.M."/>
            <person name="Grigoriev I.V."/>
            <person name="Hibbett D.S."/>
        </authorList>
    </citation>
    <scope>NUCLEOTIDE SEQUENCE [LARGE SCALE GENOMIC DNA]</scope>
    <source>
        <strain evidence="3 4">HHB14362 ss-1</strain>
    </source>
</reference>
<proteinExistence type="predicted"/>
<gene>
    <name evidence="3" type="ORF">NEOLEDRAFT_302483</name>
</gene>
<dbReference type="InterPro" id="IPR011009">
    <property type="entry name" value="Kinase-like_dom_sf"/>
</dbReference>
<feature type="chain" id="PRO_5007868322" description="Aminoglycoside phosphotransferase domain-containing protein" evidence="1">
    <location>
        <begin position="20"/>
        <end position="328"/>
    </location>
</feature>
<accession>A0A165VQT4</accession>
<feature type="domain" description="Aminoglycoside phosphotransferase" evidence="2">
    <location>
        <begin position="221"/>
        <end position="274"/>
    </location>
</feature>
<evidence type="ECO:0000259" key="2">
    <source>
        <dbReference type="Pfam" id="PF01636"/>
    </source>
</evidence>
<dbReference type="SUPFAM" id="SSF56112">
    <property type="entry name" value="Protein kinase-like (PK-like)"/>
    <property type="match status" value="1"/>
</dbReference>
<evidence type="ECO:0000256" key="1">
    <source>
        <dbReference type="SAM" id="SignalP"/>
    </source>
</evidence>
<keyword evidence="1" id="KW-0732">Signal</keyword>
<dbReference type="PANTHER" id="PTHR21310:SF15">
    <property type="entry name" value="AMINOGLYCOSIDE PHOSPHOTRANSFERASE DOMAIN-CONTAINING PROTEIN"/>
    <property type="match status" value="1"/>
</dbReference>
<protein>
    <recommendedName>
        <fullName evidence="2">Aminoglycoside phosphotransferase domain-containing protein</fullName>
    </recommendedName>
</protein>
<name>A0A165VQT4_9AGAM</name>
<dbReference type="PANTHER" id="PTHR21310">
    <property type="entry name" value="AMINOGLYCOSIDE PHOSPHOTRANSFERASE-RELATED-RELATED"/>
    <property type="match status" value="1"/>
</dbReference>
<dbReference type="OrthoDB" id="8300194at2759"/>
<dbReference type="InterPro" id="IPR002575">
    <property type="entry name" value="Aminoglycoside_PTrfase"/>
</dbReference>
<organism evidence="3 4">
    <name type="scientific">Neolentinus lepideus HHB14362 ss-1</name>
    <dbReference type="NCBI Taxonomy" id="1314782"/>
    <lineage>
        <taxon>Eukaryota</taxon>
        <taxon>Fungi</taxon>
        <taxon>Dikarya</taxon>
        <taxon>Basidiomycota</taxon>
        <taxon>Agaricomycotina</taxon>
        <taxon>Agaricomycetes</taxon>
        <taxon>Gloeophyllales</taxon>
        <taxon>Gloeophyllaceae</taxon>
        <taxon>Neolentinus</taxon>
    </lineage>
</organism>
<keyword evidence="4" id="KW-1185">Reference proteome</keyword>
<dbReference type="InParanoid" id="A0A165VQT4"/>
<dbReference type="Proteomes" id="UP000076761">
    <property type="component" value="Unassembled WGS sequence"/>
</dbReference>
<sequence>MLTTLFEGWLYIFLRPILLCNPNGNRYAPSLTAEALSDQDINDLIACSPKVDADSVYVTKLACNYPGRVSKIASDTVAKRMSTDPAQQEQLSTELVRTSTNIPVPRCGRLVKCLTSTGVYLLQQFVPGRTLHDAWPSLSWWHRFRVLLTFRYYIYQLRRMTERVGPPSFPGPPSCDGIPKYCKGRLLNSAGCGPFQSYRELARWYQNRLLVMQRFRKQGLGLAPFDSTVPLAFTHMDLHLRNLILGDDRQLWVIDWAEAGWYPSWFEAASMSMYAKSHPDSSRSWRKWIPFVAGSCDNPGQLPFIMTISYSLECMPPDIMNLIDSEQP</sequence>
<feature type="signal peptide" evidence="1">
    <location>
        <begin position="1"/>
        <end position="19"/>
    </location>
</feature>